<dbReference type="GO" id="GO:0008236">
    <property type="term" value="F:serine-type peptidase activity"/>
    <property type="evidence" value="ECO:0007669"/>
    <property type="project" value="InterPro"/>
</dbReference>
<dbReference type="RefSeq" id="WP_155554963.1">
    <property type="nucleotide sequence ID" value="NZ_BMJD01000002.1"/>
</dbReference>
<name>A0A9W5X3U1_9BACI</name>
<dbReference type="EMBL" id="BMJD01000002">
    <property type="protein sequence ID" value="GGB29883.1"/>
    <property type="molecule type" value="Genomic_DNA"/>
</dbReference>
<dbReference type="Proteomes" id="UP000621492">
    <property type="component" value="Unassembled WGS sequence"/>
</dbReference>
<reference evidence="2" key="2">
    <citation type="submission" date="2020-09" db="EMBL/GenBank/DDBJ databases">
        <authorList>
            <person name="Sun Q."/>
            <person name="Zhou Y."/>
        </authorList>
    </citation>
    <scope>NUCLEOTIDE SEQUENCE</scope>
    <source>
        <strain evidence="2">CGMCC 1.15454</strain>
    </source>
</reference>
<protein>
    <recommendedName>
        <fullName evidence="1">Tail specific protease domain-containing protein</fullName>
    </recommendedName>
</protein>
<dbReference type="PANTHER" id="PTHR32060">
    <property type="entry name" value="TAIL-SPECIFIC PROTEASE"/>
    <property type="match status" value="1"/>
</dbReference>
<dbReference type="CDD" id="cd06567">
    <property type="entry name" value="Peptidase_S41"/>
    <property type="match status" value="1"/>
</dbReference>
<dbReference type="GO" id="GO:0004175">
    <property type="term" value="F:endopeptidase activity"/>
    <property type="evidence" value="ECO:0007669"/>
    <property type="project" value="TreeGrafter"/>
</dbReference>
<evidence type="ECO:0000313" key="2">
    <source>
        <dbReference type="EMBL" id="GGB29883.1"/>
    </source>
</evidence>
<dbReference type="SUPFAM" id="SSF52096">
    <property type="entry name" value="ClpP/crotonase"/>
    <property type="match status" value="1"/>
</dbReference>
<evidence type="ECO:0000259" key="1">
    <source>
        <dbReference type="SMART" id="SM00245"/>
    </source>
</evidence>
<evidence type="ECO:0000313" key="3">
    <source>
        <dbReference type="Proteomes" id="UP000621492"/>
    </source>
</evidence>
<organism evidence="2 3">
    <name type="scientific">Lentibacillus populi</name>
    <dbReference type="NCBI Taxonomy" id="1827502"/>
    <lineage>
        <taxon>Bacteria</taxon>
        <taxon>Bacillati</taxon>
        <taxon>Bacillota</taxon>
        <taxon>Bacilli</taxon>
        <taxon>Bacillales</taxon>
        <taxon>Bacillaceae</taxon>
        <taxon>Lentibacillus</taxon>
    </lineage>
</organism>
<keyword evidence="3" id="KW-1185">Reference proteome</keyword>
<comment type="caution">
    <text evidence="2">The sequence shown here is derived from an EMBL/GenBank/DDBJ whole genome shotgun (WGS) entry which is preliminary data.</text>
</comment>
<reference evidence="2" key="1">
    <citation type="journal article" date="2014" name="Int. J. Syst. Evol. Microbiol.">
        <title>Complete genome sequence of Corynebacterium casei LMG S-19264T (=DSM 44701T), isolated from a smear-ripened cheese.</title>
        <authorList>
            <consortium name="US DOE Joint Genome Institute (JGI-PGF)"/>
            <person name="Walter F."/>
            <person name="Albersmeier A."/>
            <person name="Kalinowski J."/>
            <person name="Ruckert C."/>
        </authorList>
    </citation>
    <scope>NUCLEOTIDE SEQUENCE</scope>
    <source>
        <strain evidence="2">CGMCC 1.15454</strain>
    </source>
</reference>
<dbReference type="Pfam" id="PF03572">
    <property type="entry name" value="Peptidase_S41"/>
    <property type="match status" value="1"/>
</dbReference>
<dbReference type="InterPro" id="IPR005151">
    <property type="entry name" value="Tail-specific_protease"/>
</dbReference>
<dbReference type="InterPro" id="IPR029045">
    <property type="entry name" value="ClpP/crotonase-like_dom_sf"/>
</dbReference>
<feature type="domain" description="Tail specific protease" evidence="1">
    <location>
        <begin position="113"/>
        <end position="298"/>
    </location>
</feature>
<sequence>MDKVWFKQIIAENYIFNFKNVDEEDEIYNIFFQNDKYLKISYDKDFWNIFDLLGMKYRLVNKEIVITKNDSVYKSLDRGTHIYRINNMSPWKGLIIKKPKYKIQYYKFDSNRNKIYNSRIIENVSTVVNPRTTNFIRQVQNTLYIKLKSFNNIDQFDFMGLEPSDEIIVDLRDNMGGLTKEAILFLDFFFKKNTVLFYLKSKKNIFKITSKTPAAVKYKKIYIFVNRNTFSSSEIVVNVIKRKLDNVIIVGDRTGGKNVTTRIFKYKNFYLKIPCFIYSVEQDFDPINGKVTPDYFISEKTMNRFLKKRVNI</sequence>
<proteinExistence type="predicted"/>
<dbReference type="PANTHER" id="PTHR32060:SF22">
    <property type="entry name" value="CARBOXYL-TERMINAL-PROCESSING PEPTIDASE 3, CHLOROPLASTIC"/>
    <property type="match status" value="1"/>
</dbReference>
<dbReference type="AlphaFoldDB" id="A0A9W5X3U1"/>
<dbReference type="Gene3D" id="3.90.226.10">
    <property type="entry name" value="2-enoyl-CoA Hydratase, Chain A, domain 1"/>
    <property type="match status" value="1"/>
</dbReference>
<accession>A0A9W5X3U1</accession>
<gene>
    <name evidence="2" type="ORF">GCM10011409_04030</name>
</gene>
<dbReference type="SMART" id="SM00245">
    <property type="entry name" value="TSPc"/>
    <property type="match status" value="1"/>
</dbReference>
<dbReference type="GO" id="GO:0006508">
    <property type="term" value="P:proteolysis"/>
    <property type="evidence" value="ECO:0007669"/>
    <property type="project" value="InterPro"/>
</dbReference>